<dbReference type="RefSeq" id="WP_290264540.1">
    <property type="nucleotide sequence ID" value="NZ_JAUFQQ010000003.1"/>
</dbReference>
<proteinExistence type="predicted"/>
<accession>A0ABV5FS00</accession>
<sequence>MYTLYYLSKNLQLDSIKVSSLDVPILCPEDLIFCNLREGINFIKEPHKCIDFTDLERLIIASEFTDTSLIKQGDYRKANSYLKPLCQIDVPLVLSEVQTNRALWNYPKAVLVLISNSEEGLFTPLINGNEQDSIFMNESPLMPNQTYWVMLKDVQKGIFSNKMLHLMPM</sequence>
<comment type="caution">
    <text evidence="1">The sequence shown here is derived from an EMBL/GenBank/DDBJ whole genome shotgun (WGS) entry which is preliminary data.</text>
</comment>
<name>A0ABV5FS00_9FLAO</name>
<dbReference type="Proteomes" id="UP001589589">
    <property type="component" value="Unassembled WGS sequence"/>
</dbReference>
<evidence type="ECO:0000313" key="1">
    <source>
        <dbReference type="EMBL" id="MFB9066330.1"/>
    </source>
</evidence>
<reference evidence="1 2" key="1">
    <citation type="submission" date="2024-09" db="EMBL/GenBank/DDBJ databases">
        <authorList>
            <person name="Sun Q."/>
            <person name="Mori K."/>
        </authorList>
    </citation>
    <scope>NUCLEOTIDE SEQUENCE [LARGE SCALE GENOMIC DNA]</scope>
    <source>
        <strain evidence="1 2">CECT 7908</strain>
    </source>
</reference>
<protein>
    <submittedName>
        <fullName evidence="1">Uncharacterized protein</fullName>
    </submittedName>
</protein>
<evidence type="ECO:0000313" key="2">
    <source>
        <dbReference type="Proteomes" id="UP001589589"/>
    </source>
</evidence>
<keyword evidence="2" id="KW-1185">Reference proteome</keyword>
<dbReference type="EMBL" id="JBHMEX010000063">
    <property type="protein sequence ID" value="MFB9066330.1"/>
    <property type="molecule type" value="Genomic_DNA"/>
</dbReference>
<gene>
    <name evidence="1" type="ORF">ACFFUQ_20115</name>
</gene>
<organism evidence="1 2">
    <name type="scientific">Flavobacterium branchiarum</name>
    <dbReference type="NCBI Taxonomy" id="1114870"/>
    <lineage>
        <taxon>Bacteria</taxon>
        <taxon>Pseudomonadati</taxon>
        <taxon>Bacteroidota</taxon>
        <taxon>Flavobacteriia</taxon>
        <taxon>Flavobacteriales</taxon>
        <taxon>Flavobacteriaceae</taxon>
        <taxon>Flavobacterium</taxon>
    </lineage>
</organism>